<feature type="transmembrane region" description="Helical" evidence="1">
    <location>
        <begin position="78"/>
        <end position="95"/>
    </location>
</feature>
<name>A0ABT1EHH6_9FIRM</name>
<feature type="transmembrane region" description="Helical" evidence="1">
    <location>
        <begin position="25"/>
        <end position="44"/>
    </location>
</feature>
<feature type="transmembrane region" description="Helical" evidence="1">
    <location>
        <begin position="102"/>
        <end position="119"/>
    </location>
</feature>
<evidence type="ECO:0008006" key="4">
    <source>
        <dbReference type="Google" id="ProtNLM"/>
    </source>
</evidence>
<feature type="transmembrane region" description="Helical" evidence="1">
    <location>
        <begin position="125"/>
        <end position="143"/>
    </location>
</feature>
<accession>A0ABT1EHH6</accession>
<proteinExistence type="predicted"/>
<keyword evidence="1" id="KW-1133">Transmembrane helix</keyword>
<comment type="caution">
    <text evidence="2">The sequence shown here is derived from an EMBL/GenBank/DDBJ whole genome shotgun (WGS) entry which is preliminary data.</text>
</comment>
<dbReference type="Proteomes" id="UP001523565">
    <property type="component" value="Unassembled WGS sequence"/>
</dbReference>
<protein>
    <recommendedName>
        <fullName evidence="4">DUF4203 domain-containing protein</fullName>
    </recommendedName>
</protein>
<reference evidence="2 3" key="1">
    <citation type="journal article" date="2022" name="Genome Biol. Evol.">
        <title>Host diet, physiology and behaviors set the stage for Lachnospiraceae cladogenesis.</title>
        <authorList>
            <person name="Vera-Ponce De Leon A."/>
            <person name="Schneider M."/>
            <person name="Jahnes B.C."/>
            <person name="Sadowski V."/>
            <person name="Camuy-Velez L.A."/>
            <person name="Duan J."/>
            <person name="Sabree Z.L."/>
        </authorList>
    </citation>
    <scope>NUCLEOTIDE SEQUENCE [LARGE SCALE GENOMIC DNA]</scope>
    <source>
        <strain evidence="2 3">PAL227</strain>
    </source>
</reference>
<feature type="transmembrane region" description="Helical" evidence="1">
    <location>
        <begin position="175"/>
        <end position="195"/>
    </location>
</feature>
<keyword evidence="3" id="KW-1185">Reference proteome</keyword>
<keyword evidence="1" id="KW-0472">Membrane</keyword>
<organism evidence="2 3">
    <name type="scientific">Ohessyouella blattaphilus</name>
    <dbReference type="NCBI Taxonomy" id="2949333"/>
    <lineage>
        <taxon>Bacteria</taxon>
        <taxon>Bacillati</taxon>
        <taxon>Bacillota</taxon>
        <taxon>Clostridia</taxon>
        <taxon>Lachnospirales</taxon>
        <taxon>Lachnospiraceae</taxon>
        <taxon>Ohessyouella</taxon>
    </lineage>
</organism>
<evidence type="ECO:0000256" key="1">
    <source>
        <dbReference type="SAM" id="Phobius"/>
    </source>
</evidence>
<dbReference type="EMBL" id="JAMZFV010000001">
    <property type="protein sequence ID" value="MCP1108752.1"/>
    <property type="molecule type" value="Genomic_DNA"/>
</dbReference>
<feature type="transmembrane region" description="Helical" evidence="1">
    <location>
        <begin position="150"/>
        <end position="169"/>
    </location>
</feature>
<dbReference type="RefSeq" id="WP_262067659.1">
    <property type="nucleotide sequence ID" value="NZ_JAMXOC010000001.1"/>
</dbReference>
<feature type="transmembrane region" description="Helical" evidence="1">
    <location>
        <begin position="51"/>
        <end position="72"/>
    </location>
</feature>
<evidence type="ECO:0000313" key="3">
    <source>
        <dbReference type="Proteomes" id="UP001523565"/>
    </source>
</evidence>
<sequence>MGQAILKMINNLLGEKGYYIAEETIPGIVVIGISIFVGLLVCFFGLKLKRILSVFAAIIFAALTVAVVFLLLDVTAPILGGVALVSLILYIVLAIKLPRFGIFMMIFLYAFSVVIVLLQAQDTTMLLICVGVAFVVALITAIVKDPLIMIITGLGGALAVGQNVGMLLGQTGNLLLVYGVSAGLAIIGIIVQFMSHSKQLVKREKEVVESVKKDSLESEMEEARQILLDDDEDDEN</sequence>
<gene>
    <name evidence="2" type="ORF">NK118_00610</name>
</gene>
<keyword evidence="1" id="KW-0812">Transmembrane</keyword>
<evidence type="ECO:0000313" key="2">
    <source>
        <dbReference type="EMBL" id="MCP1108752.1"/>
    </source>
</evidence>